<dbReference type="Pfam" id="PF05860">
    <property type="entry name" value="TPS"/>
    <property type="match status" value="1"/>
</dbReference>
<dbReference type="InterPro" id="IPR024973">
    <property type="entry name" value="ESPR"/>
</dbReference>
<keyword evidence="2" id="KW-0964">Secreted</keyword>
<dbReference type="InterPro" id="IPR012334">
    <property type="entry name" value="Pectin_lyas_fold"/>
</dbReference>
<dbReference type="Gene3D" id="2.160.20.110">
    <property type="match status" value="2"/>
</dbReference>
<dbReference type="EMBL" id="CABWKZ010000039">
    <property type="protein sequence ID" value="VXA57485.1"/>
    <property type="molecule type" value="Genomic_DNA"/>
</dbReference>
<dbReference type="InterPro" id="IPR011050">
    <property type="entry name" value="Pectin_lyase_fold/virulence"/>
</dbReference>
<dbReference type="RefSeq" id="WP_159725806.1">
    <property type="nucleotide sequence ID" value="NZ_LR732752.1"/>
</dbReference>
<dbReference type="GO" id="GO:0005576">
    <property type="term" value="C:extracellular region"/>
    <property type="evidence" value="ECO:0007669"/>
    <property type="project" value="UniProtKB-SubCell"/>
</dbReference>
<reference evidence="5 6" key="1">
    <citation type="submission" date="2019-10" db="EMBL/GenBank/DDBJ databases">
        <authorList>
            <person name="Karimi E."/>
        </authorList>
    </citation>
    <scope>NUCLEOTIDE SEQUENCE [LARGE SCALE GENOMIC DNA]</scope>
    <source>
        <strain evidence="5">Acinetobacter sp. 8BE</strain>
    </source>
</reference>
<gene>
    <name evidence="5" type="ORF">ACI8B_440008</name>
</gene>
<evidence type="ECO:0000313" key="6">
    <source>
        <dbReference type="Proteomes" id="UP000430404"/>
    </source>
</evidence>
<dbReference type="Pfam" id="PF13018">
    <property type="entry name" value="ESPR"/>
    <property type="match status" value="1"/>
</dbReference>
<feature type="domain" description="Filamentous haemagglutinin FhaB/tRNA nuclease CdiA-like TPS" evidence="4">
    <location>
        <begin position="62"/>
        <end position="174"/>
    </location>
</feature>
<evidence type="ECO:0000256" key="2">
    <source>
        <dbReference type="ARBA" id="ARBA00022525"/>
    </source>
</evidence>
<accession>A0A653KAG9</accession>
<proteinExistence type="predicted"/>
<evidence type="ECO:0000256" key="3">
    <source>
        <dbReference type="ARBA" id="ARBA00022729"/>
    </source>
</evidence>
<dbReference type="Gene3D" id="2.160.20.10">
    <property type="entry name" value="Single-stranded right-handed beta-helix, Pectin lyase-like"/>
    <property type="match status" value="1"/>
</dbReference>
<sequence length="1166" mass="119100">MNKIYRIVWNATHLCWQAVSEKAKGGVVATQSTTKIKSKSSVAHTAKLAALFAVNVLSASIVFAGPTGGVVSSGTASISTAGTTTTINQSTAKAAIDWSSFSTNSNEIVNFVQPNSSSITLNRVTGTSASNLNGQLNANGQVFIINPNGVLFGSTSQVNTAGLVASTLNLSNADFNNNLFNFNNPTNNKTVENRGKITVPTGGTVALIAPTVKQTGTIKAPQGNVLLAAGGDITLNLNNGSLLGYTINQGKAQALINSGGMIQADGGKVILTAKGIDELSNAVVNSVGVIQAQTVNNVRGVIELGSDLSSGTVNVSGTLDASAPNGGNGGQIKTSAAEVHVSSGTNITTQRNSTSSLPPTTSGWELKAKNIDVDFFGGSVSSTTLGDALNKGNVSLNAMGTAEGQGNININDATSWNANTALTLTANKDINFNSDLDLSGDKAKLAMNYGAGSDYNLNNGAKINISGTSSNLVINDISYIVINELGVEGDTSSNTLQGMQNNLTGNYVLGSNIDASDTVNWDNGKGFKPIGDYIETVTINKDPNAPGGMSISQGVIDQPFTGNFHGLGHSVTGLHINRPDQLLLTLPTELPASFSYHSVGLFGATTNMIRDIGTINGSIKGTSNVGGLIGFQKSGVAKNVFSSNSIEGLSKVGGLIGKSGDRNTSNQQTAASVLNSYATGNIKVSNVAPSVNGANIGGLIGQSFSLIKDSYATGSIDSQSVGSYGVGGLVGEQVNNDIIRSYATGNIWGNVEHLGGLVGSLRYAQGNTKIYQSYASGNLDGKAQVGGLIGFAGLEASYNNPSRDIDSIATIEQSYATGNVNAYDSTYLASTGGLIASINGAVKVKNSHATGTVNGTSKTGGLVGSISNSFPSTQHKTEIENSYASGHVTGTEYTGGLVGNNLSESIIRGSSAQGQVNGTNYVGGLVGFNGTEITTSSATGLVNGINYVGGLVGKNSQTIKDSYAIGDVKGQENVGGLAGSNEKWVTGGEIRDTYALGKIEGNKNVGGLIGLNFSGEVASSYASGAVTGYQYTGGLAGNMQGGSLVNTYALGNVTGGYSTGGLLGGTTSNYLASVENSFSSGLVSGTTATGGLIGNNNGISIAKNSYWNKETSGQSQSAGGYGKTTAELQQIQTFAGWDITDVSDPNSTSVWVIDENNSTPWLRYNH</sequence>
<protein>
    <recommendedName>
        <fullName evidence="4">Filamentous haemagglutinin FhaB/tRNA nuclease CdiA-like TPS domain-containing protein</fullName>
    </recommendedName>
</protein>
<dbReference type="SUPFAM" id="SSF51126">
    <property type="entry name" value="Pectin lyase-like"/>
    <property type="match status" value="1"/>
</dbReference>
<comment type="subcellular location">
    <subcellularLocation>
        <location evidence="1">Secreted</location>
    </subcellularLocation>
</comment>
<dbReference type="InterPro" id="IPR050909">
    <property type="entry name" value="Bact_Autotransporter_VF"/>
</dbReference>
<evidence type="ECO:0000313" key="5">
    <source>
        <dbReference type="EMBL" id="VXA57485.1"/>
    </source>
</evidence>
<keyword evidence="3" id="KW-0732">Signal</keyword>
<evidence type="ECO:0000259" key="4">
    <source>
        <dbReference type="SMART" id="SM00912"/>
    </source>
</evidence>
<dbReference type="NCBIfam" id="TIGR01901">
    <property type="entry name" value="adhes_NPXG"/>
    <property type="match status" value="1"/>
</dbReference>
<dbReference type="PANTHER" id="PTHR12338:SF8">
    <property type="entry name" value="HEME_HEMOPEXIN-BINDING PROTEIN"/>
    <property type="match status" value="1"/>
</dbReference>
<dbReference type="AlphaFoldDB" id="A0A653KAG9"/>
<organism evidence="5 6">
    <name type="scientific">Acinetobacter proteolyticus</name>
    <dbReference type="NCBI Taxonomy" id="1776741"/>
    <lineage>
        <taxon>Bacteria</taxon>
        <taxon>Pseudomonadati</taxon>
        <taxon>Pseudomonadota</taxon>
        <taxon>Gammaproteobacteria</taxon>
        <taxon>Moraxellales</taxon>
        <taxon>Moraxellaceae</taxon>
        <taxon>Acinetobacter</taxon>
    </lineage>
</organism>
<evidence type="ECO:0000256" key="1">
    <source>
        <dbReference type="ARBA" id="ARBA00004613"/>
    </source>
</evidence>
<dbReference type="InterPro" id="IPR008638">
    <property type="entry name" value="FhaB/CdiA-like_TPS"/>
</dbReference>
<dbReference type="PANTHER" id="PTHR12338">
    <property type="entry name" value="AUTOTRANSPORTER"/>
    <property type="match status" value="1"/>
</dbReference>
<name>A0A653KAG9_9GAMM</name>
<dbReference type="Proteomes" id="UP000430404">
    <property type="component" value="Unassembled WGS sequence"/>
</dbReference>
<dbReference type="SMART" id="SM00912">
    <property type="entry name" value="Haemagg_act"/>
    <property type="match status" value="1"/>
</dbReference>